<dbReference type="AlphaFoldDB" id="A0A395T8Q1"/>
<dbReference type="Pfam" id="PF06985">
    <property type="entry name" value="HET"/>
    <property type="match status" value="1"/>
</dbReference>
<accession>A0A395T8Q1</accession>
<dbReference type="EMBL" id="PXOG01000014">
    <property type="protein sequence ID" value="RGP81144.1"/>
    <property type="molecule type" value="Genomic_DNA"/>
</dbReference>
<comment type="caution">
    <text evidence="2">The sequence shown here is derived from an EMBL/GenBank/DDBJ whole genome shotgun (WGS) entry which is preliminary data.</text>
</comment>
<dbReference type="Proteomes" id="UP000266234">
    <property type="component" value="Unassembled WGS sequence"/>
</dbReference>
<evidence type="ECO:0000259" key="1">
    <source>
        <dbReference type="Pfam" id="PF06985"/>
    </source>
</evidence>
<evidence type="ECO:0000313" key="2">
    <source>
        <dbReference type="EMBL" id="RGP81144.1"/>
    </source>
</evidence>
<dbReference type="PANTHER" id="PTHR33112:SF11">
    <property type="entry name" value="HETEROKARYON INCOMPATIBILITY DOMAIN-CONTAINING PROTEIN"/>
    <property type="match status" value="1"/>
</dbReference>
<reference evidence="2 3" key="1">
    <citation type="journal article" date="2018" name="PLoS Pathog.">
        <title>Evolution of structural diversity of trichothecenes, a family of toxins produced by plant pathogenic and entomopathogenic fungi.</title>
        <authorList>
            <person name="Proctor R.H."/>
            <person name="McCormick S.P."/>
            <person name="Kim H.S."/>
            <person name="Cardoza R.E."/>
            <person name="Stanley A.M."/>
            <person name="Lindo L."/>
            <person name="Kelly A."/>
            <person name="Brown D.W."/>
            <person name="Lee T."/>
            <person name="Vaughan M.M."/>
            <person name="Alexander N.J."/>
            <person name="Busman M."/>
            <person name="Gutierrez S."/>
        </authorList>
    </citation>
    <scope>NUCLEOTIDE SEQUENCE [LARGE SCALE GENOMIC DNA]</scope>
    <source>
        <strain evidence="2 3">NRRL 20695</strain>
    </source>
</reference>
<dbReference type="STRING" id="694270.A0A395T8Q1"/>
<proteinExistence type="predicted"/>
<organism evidence="2 3">
    <name type="scientific">Fusarium longipes</name>
    <dbReference type="NCBI Taxonomy" id="694270"/>
    <lineage>
        <taxon>Eukaryota</taxon>
        <taxon>Fungi</taxon>
        <taxon>Dikarya</taxon>
        <taxon>Ascomycota</taxon>
        <taxon>Pezizomycotina</taxon>
        <taxon>Sordariomycetes</taxon>
        <taxon>Hypocreomycetidae</taxon>
        <taxon>Hypocreales</taxon>
        <taxon>Nectriaceae</taxon>
        <taxon>Fusarium</taxon>
    </lineage>
</organism>
<protein>
    <submittedName>
        <fullName evidence="2">Heterokaryon incompatibility</fullName>
    </submittedName>
</protein>
<dbReference type="InterPro" id="IPR010730">
    <property type="entry name" value="HET"/>
</dbReference>
<dbReference type="OrthoDB" id="5362512at2759"/>
<name>A0A395T8Q1_9HYPO</name>
<gene>
    <name evidence="2" type="ORF">FLONG3_681</name>
</gene>
<dbReference type="PANTHER" id="PTHR33112">
    <property type="entry name" value="DOMAIN PROTEIN, PUTATIVE-RELATED"/>
    <property type="match status" value="1"/>
</dbReference>
<feature type="domain" description="Heterokaryon incompatibility" evidence="1">
    <location>
        <begin position="137"/>
        <end position="237"/>
    </location>
</feature>
<sequence>MLSDNNETLNPSVHHATPRSLKQALDEHCYVCNRFWEALDAEERDLITSPSMLKGKHVSVLASTIGEQYFFLIPQKVSVSARADVQSQRLALTTGSPETLSLAKRWVKECTTCHHKCNQTVGEEPWYPTRLLTFDLNSLCIFQDQENLRDWEHEASLMGNVYAYSFCNISAADVPDCSQSIFSNRDYRTIVPQEIELEVHDKKTKNSTKRFTLFDYKFWESEVSNSLVNKRAWVLQERLLAPRILHFGRRQLIWECGEKDAAEVYPNGLPINLSTSPSSRFKQLDSFDYTHRVVVYKNRDADENSAPHLLWHRIVEQYTAASLTVPGDKLIACSGVAKKLSGIIQDDYVAGMWRQYLEGELLWMVRNTHQLQPCTRAREYRAPSWSWASIDGPVSAGEPRTRDTMVVIEDYHLDYCTSDKTGGICGGWIQLRGDLKRAVLERRGNEQDGGDNWVMVADEKKDDIFKGISANGSEAIVKLDDPEEISPEDSSKGLLFYMCARLPRGSGRNMYLLLLKLVDTKSGTFQRIGVAYARSEKVKGARLEKTSTEENLPCLRYEGGSHSIRII</sequence>
<keyword evidence="3" id="KW-1185">Reference proteome</keyword>
<evidence type="ECO:0000313" key="3">
    <source>
        <dbReference type="Proteomes" id="UP000266234"/>
    </source>
</evidence>